<dbReference type="RefSeq" id="WP_407137579.1">
    <property type="nucleotide sequence ID" value="NZ_JBGQPK010000047.1"/>
</dbReference>
<evidence type="ECO:0000256" key="1">
    <source>
        <dbReference type="ARBA" id="ARBA00022723"/>
    </source>
</evidence>
<keyword evidence="5" id="KW-1185">Reference proteome</keyword>
<evidence type="ECO:0000256" key="2">
    <source>
        <dbReference type="ARBA" id="ARBA00022801"/>
    </source>
</evidence>
<dbReference type="PANTHER" id="PTHR10587">
    <property type="entry name" value="GLYCOSYL TRANSFERASE-RELATED"/>
    <property type="match status" value="1"/>
</dbReference>
<name>A0ABW8UDP9_9LACO</name>
<dbReference type="PANTHER" id="PTHR10587:SF133">
    <property type="entry name" value="CHITIN DEACETYLASE 1-RELATED"/>
    <property type="match status" value="1"/>
</dbReference>
<organism evidence="4 5">
    <name type="scientific">Loigolactobacillus zhaoyuanensis</name>
    <dbReference type="NCBI Taxonomy" id="2486017"/>
    <lineage>
        <taxon>Bacteria</taxon>
        <taxon>Bacillati</taxon>
        <taxon>Bacillota</taxon>
        <taxon>Bacilli</taxon>
        <taxon>Lactobacillales</taxon>
        <taxon>Lactobacillaceae</taxon>
        <taxon>Loigolactobacillus</taxon>
    </lineage>
</organism>
<dbReference type="InterPro" id="IPR011330">
    <property type="entry name" value="Glyco_hydro/deAcase_b/a-brl"/>
</dbReference>
<sequence length="389" mass="43164">MGFTSSYHFFIPNQLLASNKLPADFWQVFAKQVRVPASTVAVTIYPTEVSRVGHLVAFTLAAEVTDNAGRKTVLKLPLERRQLLLNADQNEVVDLAQITEDPVILKALKLQLFNDYLHLVQPQSADLEQTRQDFMARPLSSWLAIKHQQLIFYVLAANQPPLALPINFTDLRYFLPADWGVTTPIAATSKQVALTFDDGPNPNTTPQVLRILAQAQIQATFFMVGTNVTTYPQLAKQVADAGHVIGNHTYDHPLLTSLGTTQVAQELALTDVAIYQATGKWPKIVRPPYGSINRVTAAIADRPLIQWTVDSEDWKSQNATTILNVIQQTTDPGAIILLHDIQPATVAALPNIISYLRLQGYQFVSIDDLIAQPLLSQWQYFGAGDQRGY</sequence>
<dbReference type="InterPro" id="IPR002509">
    <property type="entry name" value="NODB_dom"/>
</dbReference>
<dbReference type="Gene3D" id="3.20.20.370">
    <property type="entry name" value="Glycoside hydrolase/deacetylase"/>
    <property type="match status" value="1"/>
</dbReference>
<keyword evidence="2" id="KW-0378">Hydrolase</keyword>
<feature type="domain" description="NodB homology" evidence="3">
    <location>
        <begin position="190"/>
        <end position="364"/>
    </location>
</feature>
<evidence type="ECO:0000313" key="5">
    <source>
        <dbReference type="Proteomes" id="UP001625389"/>
    </source>
</evidence>
<dbReference type="EMBL" id="JBGQPK010000047">
    <property type="protein sequence ID" value="MFL2029917.1"/>
    <property type="molecule type" value="Genomic_DNA"/>
</dbReference>
<reference evidence="4 5" key="1">
    <citation type="submission" date="2024-08" db="EMBL/GenBank/DDBJ databases">
        <authorList>
            <person name="Arias E."/>
        </authorList>
    </citation>
    <scope>NUCLEOTIDE SEQUENCE [LARGE SCALE GENOMIC DNA]</scope>
    <source>
        <strain evidence="4 5">FAM 25317</strain>
    </source>
</reference>
<accession>A0ABW8UDP9</accession>
<protein>
    <submittedName>
        <fullName evidence="4">Polysaccharide deacetylase family protein</fullName>
    </submittedName>
</protein>
<dbReference type="Proteomes" id="UP001625389">
    <property type="component" value="Unassembled WGS sequence"/>
</dbReference>
<keyword evidence="1" id="KW-0479">Metal-binding</keyword>
<evidence type="ECO:0000313" key="4">
    <source>
        <dbReference type="EMBL" id="MFL2029917.1"/>
    </source>
</evidence>
<comment type="caution">
    <text evidence="4">The sequence shown here is derived from an EMBL/GenBank/DDBJ whole genome shotgun (WGS) entry which is preliminary data.</text>
</comment>
<dbReference type="InterPro" id="IPR050248">
    <property type="entry name" value="Polysacc_deacetylase_ArnD"/>
</dbReference>
<evidence type="ECO:0000259" key="3">
    <source>
        <dbReference type="PROSITE" id="PS51677"/>
    </source>
</evidence>
<proteinExistence type="predicted"/>
<dbReference type="SUPFAM" id="SSF88713">
    <property type="entry name" value="Glycoside hydrolase/deacetylase"/>
    <property type="match status" value="1"/>
</dbReference>
<dbReference type="Pfam" id="PF01522">
    <property type="entry name" value="Polysacc_deac_1"/>
    <property type="match status" value="1"/>
</dbReference>
<dbReference type="PROSITE" id="PS51677">
    <property type="entry name" value="NODB"/>
    <property type="match status" value="1"/>
</dbReference>
<gene>
    <name evidence="4" type="ORF">ACEN34_09845</name>
</gene>